<feature type="region of interest" description="Disordered" evidence="1">
    <location>
        <begin position="345"/>
        <end position="367"/>
    </location>
</feature>
<accession>A0A9W8YGE4</accession>
<dbReference type="EMBL" id="JAPEUY010000001">
    <property type="protein sequence ID" value="KAJ4377179.1"/>
    <property type="molecule type" value="Genomic_DNA"/>
</dbReference>
<dbReference type="AlphaFoldDB" id="A0A9W8YGE4"/>
<dbReference type="Proteomes" id="UP001140560">
    <property type="component" value="Unassembled WGS sequence"/>
</dbReference>
<evidence type="ECO:0000313" key="2">
    <source>
        <dbReference type="EMBL" id="KAJ4377179.1"/>
    </source>
</evidence>
<evidence type="ECO:0000256" key="1">
    <source>
        <dbReference type="SAM" id="MobiDB-lite"/>
    </source>
</evidence>
<reference evidence="2" key="1">
    <citation type="submission" date="2022-10" db="EMBL/GenBank/DDBJ databases">
        <title>Tapping the CABI collections for fungal endophytes: first genome assemblies for Collariella, Neodidymelliopsis, Ascochyta clinopodiicola, Didymella pomorum, Didymosphaeria variabile, Neocosmospora piperis and Neocucurbitaria cava.</title>
        <authorList>
            <person name="Hill R."/>
        </authorList>
    </citation>
    <scope>NUCLEOTIDE SEQUENCE</scope>
    <source>
        <strain evidence="2">IMI 356814</strain>
    </source>
</reference>
<gene>
    <name evidence="2" type="ORF">N0V83_000002</name>
</gene>
<sequence>MVFVGLQAAYNSVLAFTSALNKFLEEMYDFANPHKNPHRNRSGKPTWLTVQELASKDDRKSAEDLQKLVEDAERRSIKLPVVRVALQAKDYGDNMSVEKGQTIILDIFKANDAVYKAAEEANVTPKESDFIAHESTAADHSSKYKPKHIADVGVTAMIRIFAQMRDARRGHDAQGRVKKVRLDASAEGYTNYMAPMRIQRISEEVKKLNEPNIAKQIYTSKVLRPETDTYLTAEWDEMVPFPNSKPKHFSSPKSCTQFLLPTMITDTYAALKIRFDGFGRSTYASEVNGEYRELGKLREPKLYDGAPPYYQPRGASYTGGTFADVACTYSRAAVIEKPEGKDGFASLETKTPAGREPTISNGCGIGK</sequence>
<organism evidence="2 3">
    <name type="scientific">Neocucurbitaria cava</name>
    <dbReference type="NCBI Taxonomy" id="798079"/>
    <lineage>
        <taxon>Eukaryota</taxon>
        <taxon>Fungi</taxon>
        <taxon>Dikarya</taxon>
        <taxon>Ascomycota</taxon>
        <taxon>Pezizomycotina</taxon>
        <taxon>Dothideomycetes</taxon>
        <taxon>Pleosporomycetidae</taxon>
        <taxon>Pleosporales</taxon>
        <taxon>Pleosporineae</taxon>
        <taxon>Cucurbitariaceae</taxon>
        <taxon>Neocucurbitaria</taxon>
    </lineage>
</organism>
<protein>
    <submittedName>
        <fullName evidence="2">Uncharacterized protein</fullName>
    </submittedName>
</protein>
<dbReference type="OrthoDB" id="823504at2759"/>
<name>A0A9W8YGE4_9PLEO</name>
<keyword evidence="3" id="KW-1185">Reference proteome</keyword>
<proteinExistence type="predicted"/>
<comment type="caution">
    <text evidence="2">The sequence shown here is derived from an EMBL/GenBank/DDBJ whole genome shotgun (WGS) entry which is preliminary data.</text>
</comment>
<evidence type="ECO:0000313" key="3">
    <source>
        <dbReference type="Proteomes" id="UP001140560"/>
    </source>
</evidence>